<feature type="transmembrane region" description="Helical" evidence="1">
    <location>
        <begin position="48"/>
        <end position="68"/>
    </location>
</feature>
<feature type="transmembrane region" description="Helical" evidence="1">
    <location>
        <begin position="7"/>
        <end position="28"/>
    </location>
</feature>
<dbReference type="SUPFAM" id="SSF56436">
    <property type="entry name" value="C-type lectin-like"/>
    <property type="match status" value="1"/>
</dbReference>
<evidence type="ECO:0000256" key="1">
    <source>
        <dbReference type="SAM" id="Phobius"/>
    </source>
</evidence>
<feature type="domain" description="C-type lectin" evidence="2">
    <location>
        <begin position="153"/>
        <end position="274"/>
    </location>
</feature>
<keyword evidence="4" id="KW-1185">Reference proteome</keyword>
<feature type="transmembrane region" description="Helical" evidence="1">
    <location>
        <begin position="80"/>
        <end position="100"/>
    </location>
</feature>
<evidence type="ECO:0000313" key="4">
    <source>
        <dbReference type="Proteomes" id="UP000005408"/>
    </source>
</evidence>
<evidence type="ECO:0000259" key="2">
    <source>
        <dbReference type="SMART" id="SM00034"/>
    </source>
</evidence>
<dbReference type="Gene3D" id="3.10.100.10">
    <property type="entry name" value="Mannose-Binding Protein A, subunit A"/>
    <property type="match status" value="1"/>
</dbReference>
<dbReference type="EnsemblMetazoa" id="G6308.1">
    <property type="protein sequence ID" value="G6308.1:cds"/>
    <property type="gene ID" value="G6308"/>
</dbReference>
<dbReference type="AlphaFoldDB" id="A0A8W8NIA5"/>
<reference evidence="3" key="1">
    <citation type="submission" date="2022-08" db="UniProtKB">
        <authorList>
            <consortium name="EnsemblMetazoa"/>
        </authorList>
    </citation>
    <scope>IDENTIFICATION</scope>
    <source>
        <strain evidence="3">05x7-T-G4-1.051#20</strain>
    </source>
</reference>
<keyword evidence="1" id="KW-1133">Transmembrane helix</keyword>
<evidence type="ECO:0000313" key="3">
    <source>
        <dbReference type="EnsemblMetazoa" id="G6308.1:cds"/>
    </source>
</evidence>
<dbReference type="InterPro" id="IPR001304">
    <property type="entry name" value="C-type_lectin-like"/>
</dbReference>
<feature type="transmembrane region" description="Helical" evidence="1">
    <location>
        <begin position="120"/>
        <end position="137"/>
    </location>
</feature>
<dbReference type="Proteomes" id="UP000005408">
    <property type="component" value="Unassembled WGS sequence"/>
</dbReference>
<sequence length="276" mass="30390">MEDMLKSVMIPTVIVISFMMMNTVAVTTDNRVILSGVLVGSALVASQSGSYTFSPLEFAALTTALLVLNYPRKQTQTMKVIVISFMMMNTVAVTTDNRVILSGVLVGSALVASQYGSYTFSPLEFAALTTALLVLNYPRKQTQTMKELCDSLGPKGYIWDVSNEICYHLNTIELNAVDAKRKCMSEHPNSRLLLIDSDKTYNFAVSIIDAFNTGPIYLQGTKSGPNFVDDNGQVITYFKWAAGEPGSGNYLRTDTATRLQETSSGTSFYKFICRLY</sequence>
<dbReference type="InterPro" id="IPR016186">
    <property type="entry name" value="C-type_lectin-like/link_sf"/>
</dbReference>
<dbReference type="InterPro" id="IPR016187">
    <property type="entry name" value="CTDL_fold"/>
</dbReference>
<proteinExistence type="predicted"/>
<keyword evidence="1" id="KW-0812">Transmembrane</keyword>
<dbReference type="SMART" id="SM00034">
    <property type="entry name" value="CLECT"/>
    <property type="match status" value="1"/>
</dbReference>
<dbReference type="CDD" id="cd00037">
    <property type="entry name" value="CLECT"/>
    <property type="match status" value="1"/>
</dbReference>
<accession>A0A8W8NIA5</accession>
<keyword evidence="1" id="KW-0472">Membrane</keyword>
<protein>
    <recommendedName>
        <fullName evidence="2">C-type lectin domain-containing protein</fullName>
    </recommendedName>
</protein>
<name>A0A8W8NIA5_MAGGI</name>
<organism evidence="3 4">
    <name type="scientific">Magallana gigas</name>
    <name type="common">Pacific oyster</name>
    <name type="synonym">Crassostrea gigas</name>
    <dbReference type="NCBI Taxonomy" id="29159"/>
    <lineage>
        <taxon>Eukaryota</taxon>
        <taxon>Metazoa</taxon>
        <taxon>Spiralia</taxon>
        <taxon>Lophotrochozoa</taxon>
        <taxon>Mollusca</taxon>
        <taxon>Bivalvia</taxon>
        <taxon>Autobranchia</taxon>
        <taxon>Pteriomorphia</taxon>
        <taxon>Ostreida</taxon>
        <taxon>Ostreoidea</taxon>
        <taxon>Ostreidae</taxon>
        <taxon>Magallana</taxon>
    </lineage>
</organism>